<protein>
    <submittedName>
        <fullName evidence="2">Uncharacterized protein</fullName>
    </submittedName>
</protein>
<name>A0A6J4MVR1_9CHLR</name>
<dbReference type="Gene3D" id="3.30.300.20">
    <property type="match status" value="1"/>
</dbReference>
<dbReference type="AlphaFoldDB" id="A0A6J4MVR1"/>
<dbReference type="SUPFAM" id="SSF82784">
    <property type="entry name" value="OsmC-like"/>
    <property type="match status" value="1"/>
</dbReference>
<dbReference type="InterPro" id="IPR036102">
    <property type="entry name" value="OsmC/Ohrsf"/>
</dbReference>
<dbReference type="PANTHER" id="PTHR39624:SF2">
    <property type="entry name" value="OSMC-LIKE PROTEIN"/>
    <property type="match status" value="1"/>
</dbReference>
<accession>A0A6J4MVR1</accession>
<evidence type="ECO:0000256" key="1">
    <source>
        <dbReference type="SAM" id="MobiDB-lite"/>
    </source>
</evidence>
<organism evidence="2">
    <name type="scientific">uncultured Chloroflexia bacterium</name>
    <dbReference type="NCBI Taxonomy" id="1672391"/>
    <lineage>
        <taxon>Bacteria</taxon>
        <taxon>Bacillati</taxon>
        <taxon>Chloroflexota</taxon>
        <taxon>Chloroflexia</taxon>
        <taxon>environmental samples</taxon>
    </lineage>
</organism>
<sequence length="163" mass="18339">MELVILADEHIRLETNHPDEGLNIDGEPFGPLQMLATSLALCTASTIQSYAETARLNIDGLAIELLWHYVDDPYRVGSYEMTLHLPEHLPEARRRAIARAADTCTVHQTLHHSATVETAIQTFSHISVAQDEQHVHDHHHHHHDAAVHPRDETLDEEVHGDEA</sequence>
<feature type="compositionally biased region" description="Basic and acidic residues" evidence="1">
    <location>
        <begin position="144"/>
        <end position="163"/>
    </location>
</feature>
<proteinExistence type="predicted"/>
<gene>
    <name evidence="2" type="ORF">AVDCRST_MAG93-8351</name>
</gene>
<evidence type="ECO:0000313" key="2">
    <source>
        <dbReference type="EMBL" id="CAA9370073.1"/>
    </source>
</evidence>
<dbReference type="InterPro" id="IPR003718">
    <property type="entry name" value="OsmC/Ohr_fam"/>
</dbReference>
<dbReference type="InterPro" id="IPR015946">
    <property type="entry name" value="KH_dom-like_a/b"/>
</dbReference>
<dbReference type="PANTHER" id="PTHR39624">
    <property type="entry name" value="PROTEIN INVOLVED IN RIMO-MEDIATED BETA-METHYLTHIOLATION OF RIBOSOMAL PROTEIN S12 YCAO"/>
    <property type="match status" value="1"/>
</dbReference>
<reference evidence="2" key="1">
    <citation type="submission" date="2020-02" db="EMBL/GenBank/DDBJ databases">
        <authorList>
            <person name="Meier V. D."/>
        </authorList>
    </citation>
    <scope>NUCLEOTIDE SEQUENCE</scope>
    <source>
        <strain evidence="2">AVDCRST_MAG93</strain>
    </source>
</reference>
<feature type="region of interest" description="Disordered" evidence="1">
    <location>
        <begin position="131"/>
        <end position="163"/>
    </location>
</feature>
<dbReference type="EMBL" id="CADCTR010002812">
    <property type="protein sequence ID" value="CAA9370073.1"/>
    <property type="molecule type" value="Genomic_DNA"/>
</dbReference>
<dbReference type="Pfam" id="PF02566">
    <property type="entry name" value="OsmC"/>
    <property type="match status" value="1"/>
</dbReference>